<accession>A0A261XX12</accession>
<organism evidence="4 5">
    <name type="scientific">Bifiguratus adelaidae</name>
    <dbReference type="NCBI Taxonomy" id="1938954"/>
    <lineage>
        <taxon>Eukaryota</taxon>
        <taxon>Fungi</taxon>
        <taxon>Fungi incertae sedis</taxon>
        <taxon>Mucoromycota</taxon>
        <taxon>Mucoromycotina</taxon>
        <taxon>Endogonomycetes</taxon>
        <taxon>Endogonales</taxon>
        <taxon>Endogonales incertae sedis</taxon>
        <taxon>Bifiguratus</taxon>
    </lineage>
</organism>
<dbReference type="AlphaFoldDB" id="A0A261XX12"/>
<reference evidence="4 5" key="1">
    <citation type="journal article" date="2017" name="Mycologia">
        <title>Bifiguratus adelaidae, gen. et sp. nov., a new member of Mucoromycotina in endophytic and soil-dwelling habitats.</title>
        <authorList>
            <person name="Torres-Cruz T.J."/>
            <person name="Billingsley Tobias T.L."/>
            <person name="Almatruk M."/>
            <person name="Hesse C."/>
            <person name="Kuske C.R."/>
            <person name="Desiro A."/>
            <person name="Benucci G.M."/>
            <person name="Bonito G."/>
            <person name="Stajich J.E."/>
            <person name="Dunlap C."/>
            <person name="Arnold A.E."/>
            <person name="Porras-Alfaro A."/>
        </authorList>
    </citation>
    <scope>NUCLEOTIDE SEQUENCE [LARGE SCALE GENOMIC DNA]</scope>
    <source>
        <strain evidence="4 5">AZ0501</strain>
    </source>
</reference>
<evidence type="ECO:0000313" key="5">
    <source>
        <dbReference type="Proteomes" id="UP000242875"/>
    </source>
</evidence>
<feature type="transmembrane region" description="Helical" evidence="2">
    <location>
        <begin position="525"/>
        <end position="544"/>
    </location>
</feature>
<keyword evidence="2" id="KW-0812">Transmembrane</keyword>
<dbReference type="Proteomes" id="UP000242875">
    <property type="component" value="Unassembled WGS sequence"/>
</dbReference>
<dbReference type="OrthoDB" id="5819478at2759"/>
<comment type="caution">
    <text evidence="4">The sequence shown here is derived from an EMBL/GenBank/DDBJ whole genome shotgun (WGS) entry which is preliminary data.</text>
</comment>
<dbReference type="PANTHER" id="PTHR36851">
    <property type="entry name" value="UNNAMED PRODUCT"/>
    <property type="match status" value="1"/>
</dbReference>
<dbReference type="SUPFAM" id="SSF53448">
    <property type="entry name" value="Nucleotide-diphospho-sugar transferases"/>
    <property type="match status" value="1"/>
</dbReference>
<gene>
    <name evidence="4" type="ORF">BZG36_04918</name>
</gene>
<evidence type="ECO:0000313" key="4">
    <source>
        <dbReference type="EMBL" id="OZJ02903.1"/>
    </source>
</evidence>
<evidence type="ECO:0000259" key="3">
    <source>
        <dbReference type="Pfam" id="PF13632"/>
    </source>
</evidence>
<evidence type="ECO:0000256" key="1">
    <source>
        <dbReference type="SAM" id="MobiDB-lite"/>
    </source>
</evidence>
<dbReference type="EMBL" id="MVBO01000118">
    <property type="protein sequence ID" value="OZJ02903.1"/>
    <property type="molecule type" value="Genomic_DNA"/>
</dbReference>
<evidence type="ECO:0000256" key="2">
    <source>
        <dbReference type="SAM" id="Phobius"/>
    </source>
</evidence>
<dbReference type="InterPro" id="IPR029044">
    <property type="entry name" value="Nucleotide-diphossugar_trans"/>
</dbReference>
<dbReference type="PANTHER" id="PTHR36851:SF1">
    <property type="entry name" value="GLYCO_TRANS_2-LIKE DOMAIN-CONTAINING PROTEIN"/>
    <property type="match status" value="1"/>
</dbReference>
<dbReference type="Pfam" id="PF13632">
    <property type="entry name" value="Glyco_trans_2_3"/>
    <property type="match status" value="1"/>
</dbReference>
<proteinExistence type="predicted"/>
<feature type="domain" description="Glycosyltransferase 2-like" evidence="3">
    <location>
        <begin position="254"/>
        <end position="451"/>
    </location>
</feature>
<feature type="transmembrane region" description="Helical" evidence="2">
    <location>
        <begin position="7"/>
        <end position="26"/>
    </location>
</feature>
<feature type="region of interest" description="Disordered" evidence="1">
    <location>
        <begin position="86"/>
        <end position="110"/>
    </location>
</feature>
<name>A0A261XX12_9FUNG</name>
<keyword evidence="5" id="KW-1185">Reference proteome</keyword>
<sequence>MLATFCELVAPVSAISAVFLLFFGPILATRFYLLLLVVYFCGFLVLQSFHFYKFYLTVGKIKKVVRHWNASQRAYTHAAHASTSSILTSRSASTDTSTPTSGASTPTRLSSSLLEDERLEEMEATLKLYEDAEFVHAFIVPNYGEPEALLRDTIKRLSHHRWLECTYKHILHRNATTNYVIILAMEASEAGYQQKAESLEAYFSGSFLHFITTAHPANIPGESRGKGSNVAWAARHGCAELLNRHVDRRRIILTVSDSDSAIPELYVREVEKALGEVEDPYNAIFCPPIFFSRNAHEVPAAVRVTDVTWSTMVMQNLSNGRGINYPCSTYSLSMVLAEKVGYWDTDADSVGEDLHMWLKCFFKTGGAARSVPIFVPINLTNVQTTGYVNNLWARYVQAKRHYNGVADVAYALKQAIISEPKPSLGASKEFVYSGPVAPRSFVSRLMSRYIRVPAIPLWYDKLIVCLKVLEAHMIPATSGWLMFAAVPVMQFLLFPPPVIADWYEGPEDSVNPVVYSSFYSTVWDIIKIVTIFLPFPLFGMLALYEHLHRFCDNELFKKAKSEHRTWRNLTDYIWLPVSAWCFMTIPSGLACVKRLSKSEEAYH</sequence>
<keyword evidence="2" id="KW-0472">Membrane</keyword>
<dbReference type="InterPro" id="IPR001173">
    <property type="entry name" value="Glyco_trans_2-like"/>
</dbReference>
<keyword evidence="2" id="KW-1133">Transmembrane helix</keyword>
<protein>
    <recommendedName>
        <fullName evidence="3">Glycosyltransferase 2-like domain-containing protein</fullName>
    </recommendedName>
</protein>
<feature type="transmembrane region" description="Helical" evidence="2">
    <location>
        <begin position="32"/>
        <end position="52"/>
    </location>
</feature>
<feature type="non-terminal residue" evidence="4">
    <location>
        <position position="603"/>
    </location>
</feature>